<keyword evidence="4 6" id="KW-0067">ATP-binding</keyword>
<accession>A0A225SQ98</accession>
<dbReference type="GO" id="GO:0000725">
    <property type="term" value="P:recombinational repair"/>
    <property type="evidence" value="ECO:0007669"/>
    <property type="project" value="TreeGrafter"/>
</dbReference>
<evidence type="ECO:0000313" key="9">
    <source>
        <dbReference type="Proteomes" id="UP000214747"/>
    </source>
</evidence>
<dbReference type="SUPFAM" id="SSF52540">
    <property type="entry name" value="P-loop containing nucleoside triphosphate hydrolases"/>
    <property type="match status" value="1"/>
</dbReference>
<dbReference type="PROSITE" id="PS51198">
    <property type="entry name" value="UVRD_HELICASE_ATP_BIND"/>
    <property type="match status" value="1"/>
</dbReference>
<name>A0A225SQ98_9BURK</name>
<organism evidence="8 9">
    <name type="scientific">Herbaspirillum aquaticum</name>
    <dbReference type="NCBI Taxonomy" id="568783"/>
    <lineage>
        <taxon>Bacteria</taxon>
        <taxon>Pseudomonadati</taxon>
        <taxon>Pseudomonadota</taxon>
        <taxon>Betaproteobacteria</taxon>
        <taxon>Burkholderiales</taxon>
        <taxon>Oxalobacteraceae</taxon>
        <taxon>Herbaspirillum</taxon>
    </lineage>
</organism>
<evidence type="ECO:0000256" key="3">
    <source>
        <dbReference type="ARBA" id="ARBA00022806"/>
    </source>
</evidence>
<proteinExistence type="predicted"/>
<evidence type="ECO:0000256" key="1">
    <source>
        <dbReference type="ARBA" id="ARBA00022741"/>
    </source>
</evidence>
<dbReference type="GO" id="GO:0005524">
    <property type="term" value="F:ATP binding"/>
    <property type="evidence" value="ECO:0007669"/>
    <property type="project" value="UniProtKB-UniRule"/>
</dbReference>
<keyword evidence="9" id="KW-1185">Reference proteome</keyword>
<dbReference type="Gene3D" id="3.40.50.300">
    <property type="entry name" value="P-loop containing nucleotide triphosphate hydrolases"/>
    <property type="match status" value="2"/>
</dbReference>
<evidence type="ECO:0000256" key="2">
    <source>
        <dbReference type="ARBA" id="ARBA00022801"/>
    </source>
</evidence>
<comment type="caution">
    <text evidence="8">The sequence shown here is derived from an EMBL/GenBank/DDBJ whole genome shotgun (WGS) entry which is preliminary data.</text>
</comment>
<dbReference type="InterPro" id="IPR000212">
    <property type="entry name" value="DNA_helicase_UvrD/REP"/>
</dbReference>
<dbReference type="Pfam" id="PF00580">
    <property type="entry name" value="UvrD-helicase"/>
    <property type="match status" value="2"/>
</dbReference>
<keyword evidence="3 6" id="KW-0347">Helicase</keyword>
<evidence type="ECO:0000256" key="5">
    <source>
        <dbReference type="ARBA" id="ARBA00034923"/>
    </source>
</evidence>
<evidence type="ECO:0000259" key="7">
    <source>
        <dbReference type="PROSITE" id="PS51198"/>
    </source>
</evidence>
<dbReference type="InterPro" id="IPR014016">
    <property type="entry name" value="UvrD-like_ATP-bd"/>
</dbReference>
<evidence type="ECO:0000256" key="6">
    <source>
        <dbReference type="PROSITE-ProRule" id="PRU00560"/>
    </source>
</evidence>
<dbReference type="InterPro" id="IPR027417">
    <property type="entry name" value="P-loop_NTPase"/>
</dbReference>
<evidence type="ECO:0000256" key="4">
    <source>
        <dbReference type="ARBA" id="ARBA00022840"/>
    </source>
</evidence>
<gene>
    <name evidence="8" type="ORF">CEJ45_19725</name>
</gene>
<dbReference type="Proteomes" id="UP000214747">
    <property type="component" value="Unassembled WGS sequence"/>
</dbReference>
<reference evidence="8 9" key="1">
    <citation type="journal article" date="2010" name="Int. J. Syst. Evol. Microbiol.">
        <title>Reclassification of Herbaspirillum putei as a later heterotypic synonym of Herbaspirillum huttiense, with the description of H. huttiense subsp. huttiense subsp. nov. and H. huttiense subsp. putei subsp. nov., comb. nov., and description of Herbaspirillum aquaticum sp. nov.</title>
        <authorList>
            <person name="Dobritsa A.P."/>
            <person name="Reddy M.C."/>
            <person name="Samadpour M."/>
        </authorList>
    </citation>
    <scope>NUCLEOTIDE SEQUENCE [LARGE SCALE GENOMIC DNA]</scope>
    <source>
        <strain evidence="8 9">IEH 4430</strain>
    </source>
</reference>
<evidence type="ECO:0000313" key="8">
    <source>
        <dbReference type="EMBL" id="OWY32925.1"/>
    </source>
</evidence>
<dbReference type="PANTHER" id="PTHR11070:SF2">
    <property type="entry name" value="ATP-DEPENDENT DNA HELICASE SRS2"/>
    <property type="match status" value="1"/>
</dbReference>
<dbReference type="AlphaFoldDB" id="A0A225SQ98"/>
<protein>
    <recommendedName>
        <fullName evidence="5">DNA 3'-5' helicase II</fullName>
    </recommendedName>
</protein>
<dbReference type="GO" id="GO:0003677">
    <property type="term" value="F:DNA binding"/>
    <property type="evidence" value="ECO:0007669"/>
    <property type="project" value="InterPro"/>
</dbReference>
<dbReference type="EMBL" id="NJGV01000022">
    <property type="protein sequence ID" value="OWY32925.1"/>
    <property type="molecule type" value="Genomic_DNA"/>
</dbReference>
<dbReference type="GO" id="GO:0043138">
    <property type="term" value="F:3'-5' DNA helicase activity"/>
    <property type="evidence" value="ECO:0007669"/>
    <property type="project" value="TreeGrafter"/>
</dbReference>
<feature type="binding site" evidence="6">
    <location>
        <begin position="21"/>
        <end position="28"/>
    </location>
    <ligand>
        <name>ATP</name>
        <dbReference type="ChEBI" id="CHEBI:30616"/>
    </ligand>
</feature>
<dbReference type="GO" id="GO:0016787">
    <property type="term" value="F:hydrolase activity"/>
    <property type="evidence" value="ECO:0007669"/>
    <property type="project" value="UniProtKB-UniRule"/>
</dbReference>
<dbReference type="PANTHER" id="PTHR11070">
    <property type="entry name" value="UVRD / RECB / PCRA DNA HELICASE FAMILY MEMBER"/>
    <property type="match status" value="1"/>
</dbReference>
<keyword evidence="1 6" id="KW-0547">Nucleotide-binding</keyword>
<feature type="domain" description="UvrD-like helicase ATP-binding" evidence="7">
    <location>
        <begin position="1"/>
        <end position="254"/>
    </location>
</feature>
<sequence>MRLSEGQKAVMASDKNLLVIGGPGSGKTTISILKASEIAQREIAPGQKILFLSFARATVTRVAEAIDAEKSIPAEYKALIEVETYHSFFWKILKTHGYLIGLPRRLTLLTPAGEAVAMSEVRSAFPIRSLTEDQKSAKRDAESIQRTRLANEDGKVCFDLYAPYVGKILEGSVKIRALISTRYPTIILDEFQDTNAAQWSVVKALGEFSRLISLADPEQRIYDWIGADPARLDQFKEIFHPDVIDLSTDNHRSRGTDIAVFGNDILKGQFSQSSYEGIDIATFEAFPAPAVTTLITTLYAARSRLVTAKVKDWSIAVLVPTKKLTRLVSDALRSPPAGLNGIPHSAAVEMEAPILGAELIAHLLQRQNQPNHFSLFIDLLCNYFLGKGGGDPTQTALKEASTIRRSYEENIQREAEGRALRQRNVLVNTISVYNKIGTLSLVGDPDTDWKLVRETLAEGACSRLKEIANEVRNVRLLERGSQLRQDLAQDWRENGSYRNALEIVRLAFVKDHFSTNTRPESGVVVMNMHKAKGKQFDEVVIFEGWPIYRKGQPPFNGDRIVRFNSREMADSQSRQNFRVSITRGKRRTTILTPKVDPCVLLIP</sequence>
<keyword evidence="2 6" id="KW-0378">Hydrolase</keyword>